<accession>A0A392M854</accession>
<proteinExistence type="predicted"/>
<dbReference type="EMBL" id="LXQA010005026">
    <property type="protein sequence ID" value="MCH83343.1"/>
    <property type="molecule type" value="Genomic_DNA"/>
</dbReference>
<protein>
    <submittedName>
        <fullName evidence="2">F-box/LRR-repeat protein</fullName>
    </submittedName>
</protein>
<dbReference type="Gene3D" id="1.20.1280.50">
    <property type="match status" value="1"/>
</dbReference>
<dbReference type="PANTHER" id="PTHR31293:SF12">
    <property type="entry name" value="RNI-LIKE SUPERFAMILY PROTEIN"/>
    <property type="match status" value="1"/>
</dbReference>
<dbReference type="InterPro" id="IPR055294">
    <property type="entry name" value="FBL60-like"/>
</dbReference>
<evidence type="ECO:0000313" key="2">
    <source>
        <dbReference type="EMBL" id="MCH83343.1"/>
    </source>
</evidence>
<dbReference type="SUPFAM" id="SSF81383">
    <property type="entry name" value="F-box domain"/>
    <property type="match status" value="1"/>
</dbReference>
<feature type="domain" description="F-box" evidence="1">
    <location>
        <begin position="30"/>
        <end position="63"/>
    </location>
</feature>
<comment type="caution">
    <text evidence="2">The sequence shown here is derived from an EMBL/GenBank/DDBJ whole genome shotgun (WGS) entry which is preliminary data.</text>
</comment>
<name>A0A392M854_9FABA</name>
<dbReference type="AlphaFoldDB" id="A0A392M854"/>
<evidence type="ECO:0000259" key="1">
    <source>
        <dbReference type="Pfam" id="PF00646"/>
    </source>
</evidence>
<dbReference type="CDD" id="cd22160">
    <property type="entry name" value="F-box_AtFBL13-like"/>
    <property type="match status" value="1"/>
</dbReference>
<dbReference type="Pfam" id="PF00646">
    <property type="entry name" value="F-box"/>
    <property type="match status" value="1"/>
</dbReference>
<reference evidence="2 3" key="1">
    <citation type="journal article" date="2018" name="Front. Plant Sci.">
        <title>Red Clover (Trifolium pratense) and Zigzag Clover (T. medium) - A Picture of Genomic Similarities and Differences.</title>
        <authorList>
            <person name="Dluhosova J."/>
            <person name="Istvanek J."/>
            <person name="Nedelnik J."/>
            <person name="Repkova J."/>
        </authorList>
    </citation>
    <scope>NUCLEOTIDE SEQUENCE [LARGE SCALE GENOMIC DNA]</scope>
    <source>
        <strain evidence="3">cv. 10/8</strain>
        <tissue evidence="2">Leaf</tissue>
    </source>
</reference>
<dbReference type="PANTHER" id="PTHR31293">
    <property type="entry name" value="RNI-LIKE SUPERFAMILY PROTEIN"/>
    <property type="match status" value="1"/>
</dbReference>
<evidence type="ECO:0000313" key="3">
    <source>
        <dbReference type="Proteomes" id="UP000265520"/>
    </source>
</evidence>
<feature type="non-terminal residue" evidence="2">
    <location>
        <position position="1"/>
    </location>
</feature>
<sequence>NNIAEQIQVLLHQNMSSIADNDDVISSLRDTVLCYILAFLPTKHAVATSVLSKRWTHLWRSVLCFALARFHFHQEFQPQYLQDLEFFFDSIVFLHLLFIMSQGSSAGSINGDQAIPQQTP</sequence>
<dbReference type="InterPro" id="IPR053781">
    <property type="entry name" value="F-box_AtFBL13-like"/>
</dbReference>
<gene>
    <name evidence="2" type="ORF">A2U01_0004162</name>
</gene>
<organism evidence="2 3">
    <name type="scientific">Trifolium medium</name>
    <dbReference type="NCBI Taxonomy" id="97028"/>
    <lineage>
        <taxon>Eukaryota</taxon>
        <taxon>Viridiplantae</taxon>
        <taxon>Streptophyta</taxon>
        <taxon>Embryophyta</taxon>
        <taxon>Tracheophyta</taxon>
        <taxon>Spermatophyta</taxon>
        <taxon>Magnoliopsida</taxon>
        <taxon>eudicotyledons</taxon>
        <taxon>Gunneridae</taxon>
        <taxon>Pentapetalae</taxon>
        <taxon>rosids</taxon>
        <taxon>fabids</taxon>
        <taxon>Fabales</taxon>
        <taxon>Fabaceae</taxon>
        <taxon>Papilionoideae</taxon>
        <taxon>50 kb inversion clade</taxon>
        <taxon>NPAAA clade</taxon>
        <taxon>Hologalegina</taxon>
        <taxon>IRL clade</taxon>
        <taxon>Trifolieae</taxon>
        <taxon>Trifolium</taxon>
    </lineage>
</organism>
<keyword evidence="3" id="KW-1185">Reference proteome</keyword>
<dbReference type="InterPro" id="IPR036047">
    <property type="entry name" value="F-box-like_dom_sf"/>
</dbReference>
<dbReference type="Proteomes" id="UP000265520">
    <property type="component" value="Unassembled WGS sequence"/>
</dbReference>
<dbReference type="InterPro" id="IPR001810">
    <property type="entry name" value="F-box_dom"/>
</dbReference>